<gene>
    <name evidence="2" type="ORF">M125_0427</name>
</gene>
<organism evidence="2 3">
    <name type="scientific">Bacteroides fragilis str. 3998T(B)3</name>
    <dbReference type="NCBI Taxonomy" id="1339316"/>
    <lineage>
        <taxon>Bacteria</taxon>
        <taxon>Pseudomonadati</taxon>
        <taxon>Bacteroidota</taxon>
        <taxon>Bacteroidia</taxon>
        <taxon>Bacteroidales</taxon>
        <taxon>Bacteroidaceae</taxon>
        <taxon>Bacteroides</taxon>
    </lineage>
</organism>
<dbReference type="RefSeq" id="WP_032577369.1">
    <property type="nucleotide sequence ID" value="NZ_JGDB01000011.1"/>
</dbReference>
<evidence type="ECO:0000256" key="1">
    <source>
        <dbReference type="SAM" id="Phobius"/>
    </source>
</evidence>
<evidence type="ECO:0000313" key="3">
    <source>
        <dbReference type="Proteomes" id="UP000020773"/>
    </source>
</evidence>
<keyword evidence="1" id="KW-0472">Membrane</keyword>
<keyword evidence="1" id="KW-0812">Transmembrane</keyword>
<evidence type="ECO:0000313" key="2">
    <source>
        <dbReference type="EMBL" id="EXY92851.1"/>
    </source>
</evidence>
<reference evidence="2 3" key="1">
    <citation type="submission" date="2014-02" db="EMBL/GenBank/DDBJ databases">
        <authorList>
            <person name="Sears C."/>
            <person name="Carroll K."/>
            <person name="Sack B.R."/>
            <person name="Qadri F."/>
            <person name="Myers L.L."/>
            <person name="Chung G.-T."/>
            <person name="Escheverria P."/>
            <person name="Fraser C.M."/>
            <person name="Sadzewicz L."/>
            <person name="Shefchek K.A."/>
            <person name="Tallon L."/>
            <person name="Das S.P."/>
            <person name="Daugherty S."/>
            <person name="Mongodin E.F."/>
        </authorList>
    </citation>
    <scope>NUCLEOTIDE SEQUENCE [LARGE SCALE GENOMIC DNA]</scope>
    <source>
        <strain evidence="3">3998T(B)3</strain>
    </source>
</reference>
<comment type="caution">
    <text evidence="2">The sequence shown here is derived from an EMBL/GenBank/DDBJ whole genome shotgun (WGS) entry which is preliminary data.</text>
</comment>
<feature type="transmembrane region" description="Helical" evidence="1">
    <location>
        <begin position="9"/>
        <end position="28"/>
    </location>
</feature>
<dbReference type="PATRIC" id="fig|1339316.3.peg.422"/>
<dbReference type="Proteomes" id="UP000020773">
    <property type="component" value="Unassembled WGS sequence"/>
</dbReference>
<protein>
    <submittedName>
        <fullName evidence="2">Putative exported protein</fullName>
    </submittedName>
</protein>
<dbReference type="EMBL" id="JGDB01000011">
    <property type="protein sequence ID" value="EXY92851.1"/>
    <property type="molecule type" value="Genomic_DNA"/>
</dbReference>
<dbReference type="AlphaFoldDB" id="A0A015VBW1"/>
<name>A0A015VBW1_BACFG</name>
<sequence length="293" mass="33810">MKIVIKEKVIPYILISLFSFIGLSAYGYKAERQGGSKAVVWSISKIDTMHKNVQRNDGRNPNIQNIEYLKKMFRQKAVDEISENIVYPLKRTSPIPSVENAEELKERFDSIFDEDLIRIITSSDIDQWSEMGWRGIMLDDGILWMDYDGKITAVNYQSKYEKKLAKKLTSKVKGDLSSDLRHNFKGEVYKFKTKNYFIRIDELRNGMYRYACWKKENPESTKPDLVLENGKIEFSGSGGNHVITFKNNIYEYKVFHNKIAASGIADITLVVEKNGKEILSEDGKLEDDITQTD</sequence>
<accession>A0A015VBW1</accession>
<keyword evidence="1" id="KW-1133">Transmembrane helix</keyword>
<proteinExistence type="predicted"/>